<sequence>MTISIIGLGWLGTPLAAELQNQGYTVKGSTTKPDKRDLLRADGIEAFQLILDPGVKGELPVSLFETDILVINVPPSRRSKPADFHPKQIQQLKDLIVQNQIKKVLYVSATSVYPSENQLARETTTLSPANTGNPSLLNAENLLWENKNYDLTVIRFGGLLGDDRIPGRYFSGKENVAGHPPVNYIHRRDAVRAIPWILTNKLWNETFNIVSPVHPSKKEVFEKNAADFGFPPPASYENPEGQQWKKISPEKWLQTGFIFDFDNPLDFSYTP</sequence>
<dbReference type="PANTHER" id="PTHR48079:SF6">
    <property type="entry name" value="NAD(P)-BINDING DOMAIN-CONTAINING PROTEIN-RELATED"/>
    <property type="match status" value="1"/>
</dbReference>
<dbReference type="InterPro" id="IPR036291">
    <property type="entry name" value="NAD(P)-bd_dom_sf"/>
</dbReference>
<dbReference type="RefSeq" id="WP_166151614.1">
    <property type="nucleotide sequence ID" value="NZ_JAANYN010000018.1"/>
</dbReference>
<organism evidence="2 3">
    <name type="scientific">Cyclobacterium plantarum</name>
    <dbReference type="NCBI Taxonomy" id="2716263"/>
    <lineage>
        <taxon>Bacteria</taxon>
        <taxon>Pseudomonadati</taxon>
        <taxon>Bacteroidota</taxon>
        <taxon>Cytophagia</taxon>
        <taxon>Cytophagales</taxon>
        <taxon>Cyclobacteriaceae</taxon>
        <taxon>Cyclobacterium</taxon>
    </lineage>
</organism>
<feature type="domain" description="6-phosphogluconate dehydrogenase NADP-binding" evidence="1">
    <location>
        <begin position="2"/>
        <end position="48"/>
    </location>
</feature>
<evidence type="ECO:0000259" key="1">
    <source>
        <dbReference type="Pfam" id="PF03446"/>
    </source>
</evidence>
<keyword evidence="3" id="KW-1185">Reference proteome</keyword>
<gene>
    <name evidence="2" type="ORF">G9Q97_23780</name>
</gene>
<accession>A0ABX0HI99</accession>
<proteinExistence type="predicted"/>
<dbReference type="PANTHER" id="PTHR48079">
    <property type="entry name" value="PROTEIN YEEZ"/>
    <property type="match status" value="1"/>
</dbReference>
<reference evidence="2 3" key="1">
    <citation type="submission" date="2020-03" db="EMBL/GenBank/DDBJ databases">
        <title>Cyclobacterium plantarum sp. nov., a marine bacterium isolated from a coastal-marine wetland.</title>
        <authorList>
            <person name="Sanchez-Porro C."/>
            <person name="Ventosa A."/>
            <person name="Amoozegar M."/>
        </authorList>
    </citation>
    <scope>NUCLEOTIDE SEQUENCE [LARGE SCALE GENOMIC DNA]</scope>
    <source>
        <strain evidence="2 3">GBPx2</strain>
    </source>
</reference>
<dbReference type="Pfam" id="PF03446">
    <property type="entry name" value="NAD_binding_2"/>
    <property type="match status" value="1"/>
</dbReference>
<protein>
    <submittedName>
        <fullName evidence="2">NAD(P)H-binding protein</fullName>
    </submittedName>
</protein>
<dbReference type="EMBL" id="JAANYN010000018">
    <property type="protein sequence ID" value="NHE59836.1"/>
    <property type="molecule type" value="Genomic_DNA"/>
</dbReference>
<evidence type="ECO:0000313" key="3">
    <source>
        <dbReference type="Proteomes" id="UP000649799"/>
    </source>
</evidence>
<dbReference type="InterPro" id="IPR006115">
    <property type="entry name" value="6PGDH_NADP-bd"/>
</dbReference>
<name>A0ABX0HI99_9BACT</name>
<dbReference type="InterPro" id="IPR051783">
    <property type="entry name" value="NAD(P)-dependent_oxidoreduct"/>
</dbReference>
<dbReference type="Proteomes" id="UP000649799">
    <property type="component" value="Unassembled WGS sequence"/>
</dbReference>
<comment type="caution">
    <text evidence="2">The sequence shown here is derived from an EMBL/GenBank/DDBJ whole genome shotgun (WGS) entry which is preliminary data.</text>
</comment>
<evidence type="ECO:0000313" key="2">
    <source>
        <dbReference type="EMBL" id="NHE59836.1"/>
    </source>
</evidence>
<dbReference type="SUPFAM" id="SSF51735">
    <property type="entry name" value="NAD(P)-binding Rossmann-fold domains"/>
    <property type="match status" value="1"/>
</dbReference>
<dbReference type="Gene3D" id="3.40.50.720">
    <property type="entry name" value="NAD(P)-binding Rossmann-like Domain"/>
    <property type="match status" value="1"/>
</dbReference>